<dbReference type="InParanoid" id="A0A2V0PNF8"/>
<name>A0A2V0PNF8_9CHLO</name>
<dbReference type="AlphaFoldDB" id="A0A2V0PNF8"/>
<protein>
    <submittedName>
        <fullName evidence="2">Uncharacterized protein</fullName>
    </submittedName>
</protein>
<dbReference type="OrthoDB" id="10249612at2759"/>
<feature type="compositionally biased region" description="Basic residues" evidence="1">
    <location>
        <begin position="200"/>
        <end position="209"/>
    </location>
</feature>
<dbReference type="STRING" id="307507.A0A2V0PNF8"/>
<feature type="region of interest" description="Disordered" evidence="1">
    <location>
        <begin position="190"/>
        <end position="235"/>
    </location>
</feature>
<feature type="compositionally biased region" description="Low complexity" evidence="1">
    <location>
        <begin position="9"/>
        <end position="36"/>
    </location>
</feature>
<evidence type="ECO:0000256" key="1">
    <source>
        <dbReference type="SAM" id="MobiDB-lite"/>
    </source>
</evidence>
<organism evidence="2 3">
    <name type="scientific">Raphidocelis subcapitata</name>
    <dbReference type="NCBI Taxonomy" id="307507"/>
    <lineage>
        <taxon>Eukaryota</taxon>
        <taxon>Viridiplantae</taxon>
        <taxon>Chlorophyta</taxon>
        <taxon>core chlorophytes</taxon>
        <taxon>Chlorophyceae</taxon>
        <taxon>CS clade</taxon>
        <taxon>Sphaeropleales</taxon>
        <taxon>Selenastraceae</taxon>
        <taxon>Raphidocelis</taxon>
    </lineage>
</organism>
<comment type="caution">
    <text evidence="2">The sequence shown here is derived from an EMBL/GenBank/DDBJ whole genome shotgun (WGS) entry which is preliminary data.</text>
</comment>
<evidence type="ECO:0000313" key="3">
    <source>
        <dbReference type="Proteomes" id="UP000247498"/>
    </source>
</evidence>
<feature type="region of interest" description="Disordered" evidence="1">
    <location>
        <begin position="129"/>
        <end position="155"/>
    </location>
</feature>
<feature type="compositionally biased region" description="Gly residues" evidence="1">
    <location>
        <begin position="407"/>
        <end position="417"/>
    </location>
</feature>
<dbReference type="EMBL" id="BDRX01000131">
    <property type="protein sequence ID" value="GBF98655.1"/>
    <property type="molecule type" value="Genomic_DNA"/>
</dbReference>
<proteinExistence type="predicted"/>
<dbReference type="Proteomes" id="UP000247498">
    <property type="component" value="Unassembled WGS sequence"/>
</dbReference>
<feature type="region of interest" description="Disordered" evidence="1">
    <location>
        <begin position="1"/>
        <end position="47"/>
    </location>
</feature>
<reference evidence="2 3" key="1">
    <citation type="journal article" date="2018" name="Sci. Rep.">
        <title>Raphidocelis subcapitata (=Pseudokirchneriella subcapitata) provides an insight into genome evolution and environmental adaptations in the Sphaeropleales.</title>
        <authorList>
            <person name="Suzuki S."/>
            <person name="Yamaguchi H."/>
            <person name="Nakajima N."/>
            <person name="Kawachi M."/>
        </authorList>
    </citation>
    <scope>NUCLEOTIDE SEQUENCE [LARGE SCALE GENOMIC DNA]</scope>
    <source>
        <strain evidence="2 3">NIES-35</strain>
    </source>
</reference>
<gene>
    <name evidence="2" type="ORF">Rsub_11649</name>
</gene>
<feature type="region of interest" description="Disordered" evidence="1">
    <location>
        <begin position="376"/>
        <end position="421"/>
    </location>
</feature>
<evidence type="ECO:0000313" key="2">
    <source>
        <dbReference type="EMBL" id="GBF98655.1"/>
    </source>
</evidence>
<feature type="compositionally biased region" description="Low complexity" evidence="1">
    <location>
        <begin position="129"/>
        <end position="138"/>
    </location>
</feature>
<accession>A0A2V0PNF8</accession>
<keyword evidence="3" id="KW-1185">Reference proteome</keyword>
<sequence length="595" mass="60956">MLPFQTKKLSSASSAGSGSLRRAGAGSSPSASLSPRETAASGSVNEQEACPPGLLALYETWWFGLPSADSLAAAAAAKALGWWAGPGAASAGCGAALYAAADDDELATPATALLASGPGPLCSRGAAAAPASAAGSPGKPQARPCLDSGGGRHIGARAQLAPGTGRLLPSAGAVPRSWADAAEARPAWLERQQQHEGRQHHQQQLRAHQHQQETRQEPRPILSTSGRDGLGGEQRTEAAELGTWIYRQYKPAADEAAAAASGQPGTSGRATGAARIAAAASAAEEEEDDDEDNALARAAWRWRFARRWQAEQARQLDPAASTGEDGDGVDDLLAVLGACGAAPWELSRTASDGGEGSMHGRGTAGSVSLLGQEAMLVEGDGGGGGVSREPSFYGSPGGGRAARPGSSLGGRPAGAGAGAATRELTATARRATQLLRAQSAAERAAEARWREAAAPPGGEVWVGALLPAVEVDTWGTFRFVLVRLRDHTADGRQKLLVRGANYASEGKLLEGLHRQVLAAAAARGVPAEPLELVGSGVMEWRRDRDRCLQLHSPLVPPRAGGRSMAPAEVLSLASVLTQQSLPCTYRCSVGGGHGH</sequence>